<dbReference type="InterPro" id="IPR005835">
    <property type="entry name" value="NTP_transferase_dom"/>
</dbReference>
<organism evidence="2 3">
    <name type="scientific">Methermicoccus shengliensis</name>
    <dbReference type="NCBI Taxonomy" id="660064"/>
    <lineage>
        <taxon>Archaea</taxon>
        <taxon>Methanobacteriati</taxon>
        <taxon>Methanobacteriota</taxon>
        <taxon>Stenosarchaea group</taxon>
        <taxon>Methanomicrobia</taxon>
        <taxon>Methanosarcinales</taxon>
        <taxon>Methermicoccaceae</taxon>
        <taxon>Methermicoccus</taxon>
    </lineage>
</organism>
<dbReference type="CDD" id="cd04189">
    <property type="entry name" value="G1P_TT_long"/>
    <property type="match status" value="1"/>
</dbReference>
<keyword evidence="2" id="KW-0808">Transferase</keyword>
<keyword evidence="2" id="KW-0548">Nucleotidyltransferase</keyword>
<dbReference type="AlphaFoldDB" id="A0A832VY06"/>
<evidence type="ECO:0000313" key="3">
    <source>
        <dbReference type="Proteomes" id="UP000600363"/>
    </source>
</evidence>
<evidence type="ECO:0000259" key="1">
    <source>
        <dbReference type="Pfam" id="PF00483"/>
    </source>
</evidence>
<feature type="domain" description="Nucleotidyl transferase" evidence="1">
    <location>
        <begin position="3"/>
        <end position="234"/>
    </location>
</feature>
<reference evidence="2" key="1">
    <citation type="journal article" date="2020" name="bioRxiv">
        <title>A rank-normalized archaeal taxonomy based on genome phylogeny resolves widespread incomplete and uneven classifications.</title>
        <authorList>
            <person name="Rinke C."/>
            <person name="Chuvochina M."/>
            <person name="Mussig A.J."/>
            <person name="Chaumeil P.-A."/>
            <person name="Waite D.W."/>
            <person name="Whitman W.B."/>
            <person name="Parks D.H."/>
            <person name="Hugenholtz P."/>
        </authorList>
    </citation>
    <scope>NUCLEOTIDE SEQUENCE</scope>
    <source>
        <strain evidence="2">UBA12518</strain>
    </source>
</reference>
<accession>A0A832VY06</accession>
<comment type="caution">
    <text evidence="2">The sequence shown here is derived from an EMBL/GenBank/DDBJ whole genome shotgun (WGS) entry which is preliminary data.</text>
</comment>
<name>A0A832VY06_9EURY</name>
<gene>
    <name evidence="2" type="ORF">HA299_07095</name>
</gene>
<dbReference type="SUPFAM" id="SSF53448">
    <property type="entry name" value="Nucleotide-diphospho-sugar transferases"/>
    <property type="match status" value="1"/>
</dbReference>
<sequence length="352" mass="38642">MRGLVLSGGHGTRLRPITYSYQKQLIPVANKPILFYAIEDIIEAGIHEIGIVVGPNKEQVMDTVLSREWDATIEFIEQDAPRGIAHAVKISQGFLKDEPFVVYLGDNILREGITRHVDDFLSSGVDASILLSHVNNPQQFGVAQLDEQGKVMRLIEKPEHPPSDLALVGIYLFRHVIFDAVHSITPSWRNELEITDAIQWLIDHGYSVKASIVDGWWKDTGKSEDILEANTLVLDDIHTDIRGTVEDAIIRGRVVVGEGTVLRDGSVVKGPAIIGRECTISNAYIGPYTSIGDGCEIVGTEVEGSVVMEGARILDVERVVDSLIGRDALVERGNSLPKGHSFKIGDNSVVRI</sequence>
<proteinExistence type="predicted"/>
<dbReference type="PANTHER" id="PTHR42883:SF2">
    <property type="entry name" value="THYMIDYLYLTRANSFERASE"/>
    <property type="match status" value="1"/>
</dbReference>
<dbReference type="EC" id="2.7.7.24" evidence="2"/>
<dbReference type="InterPro" id="IPR005908">
    <property type="entry name" value="G1P_thy_trans_l"/>
</dbReference>
<dbReference type="InterPro" id="IPR029044">
    <property type="entry name" value="Nucleotide-diphossugar_trans"/>
</dbReference>
<dbReference type="GO" id="GO:0008879">
    <property type="term" value="F:glucose-1-phosphate thymidylyltransferase activity"/>
    <property type="evidence" value="ECO:0007669"/>
    <property type="project" value="UniProtKB-EC"/>
</dbReference>
<dbReference type="PANTHER" id="PTHR42883">
    <property type="entry name" value="GLUCOSE-1-PHOSPHATE THYMIDYLTRANSFERASE"/>
    <property type="match status" value="1"/>
</dbReference>
<dbReference type="Gene3D" id="3.90.550.10">
    <property type="entry name" value="Spore Coat Polysaccharide Biosynthesis Protein SpsA, Chain A"/>
    <property type="match status" value="1"/>
</dbReference>
<evidence type="ECO:0000313" key="2">
    <source>
        <dbReference type="EMBL" id="HIH70352.1"/>
    </source>
</evidence>
<dbReference type="NCBIfam" id="TIGR01208">
    <property type="entry name" value="rmlA_long"/>
    <property type="match status" value="1"/>
</dbReference>
<dbReference type="Pfam" id="PF00483">
    <property type="entry name" value="NTP_transferase"/>
    <property type="match status" value="1"/>
</dbReference>
<dbReference type="EMBL" id="DUIH01000022">
    <property type="protein sequence ID" value="HIH70352.1"/>
    <property type="molecule type" value="Genomic_DNA"/>
</dbReference>
<dbReference type="RefSeq" id="WP_042687008.1">
    <property type="nucleotide sequence ID" value="NZ_DUIH01000022.1"/>
</dbReference>
<dbReference type="Proteomes" id="UP000600363">
    <property type="component" value="Unassembled WGS sequence"/>
</dbReference>
<protein>
    <submittedName>
        <fullName evidence="2">Glucose-1-phosphate thymidylyltransferase</fullName>
        <ecNumber evidence="2">2.7.7.24</ecNumber>
    </submittedName>
</protein>
<dbReference type="Gene3D" id="2.160.10.10">
    <property type="entry name" value="Hexapeptide repeat proteins"/>
    <property type="match status" value="1"/>
</dbReference>